<name>A0A1E7EXE7_9STRA</name>
<protein>
    <submittedName>
        <fullName evidence="2">Uncharacterized protein</fullName>
    </submittedName>
</protein>
<feature type="transmembrane region" description="Helical" evidence="1">
    <location>
        <begin position="39"/>
        <end position="57"/>
    </location>
</feature>
<dbReference type="Proteomes" id="UP000095751">
    <property type="component" value="Unassembled WGS sequence"/>
</dbReference>
<keyword evidence="1" id="KW-0472">Membrane</keyword>
<evidence type="ECO:0000313" key="2">
    <source>
        <dbReference type="EMBL" id="OEU10485.1"/>
    </source>
</evidence>
<organism evidence="2 3">
    <name type="scientific">Fragilariopsis cylindrus CCMP1102</name>
    <dbReference type="NCBI Taxonomy" id="635003"/>
    <lineage>
        <taxon>Eukaryota</taxon>
        <taxon>Sar</taxon>
        <taxon>Stramenopiles</taxon>
        <taxon>Ochrophyta</taxon>
        <taxon>Bacillariophyta</taxon>
        <taxon>Bacillariophyceae</taxon>
        <taxon>Bacillariophycidae</taxon>
        <taxon>Bacillariales</taxon>
        <taxon>Bacillariaceae</taxon>
        <taxon>Fragilariopsis</taxon>
    </lineage>
</organism>
<evidence type="ECO:0000256" key="1">
    <source>
        <dbReference type="SAM" id="Phobius"/>
    </source>
</evidence>
<keyword evidence="1" id="KW-0812">Transmembrane</keyword>
<dbReference type="KEGG" id="fcy:FRACYDRAFT_246948"/>
<dbReference type="EMBL" id="KV784371">
    <property type="protein sequence ID" value="OEU10485.1"/>
    <property type="molecule type" value="Genomic_DNA"/>
</dbReference>
<keyword evidence="1" id="KW-1133">Transmembrane helix</keyword>
<proteinExistence type="predicted"/>
<accession>A0A1E7EXE7</accession>
<dbReference type="InParanoid" id="A0A1E7EXE7"/>
<gene>
    <name evidence="2" type="ORF">FRACYDRAFT_246948</name>
</gene>
<reference evidence="2 3" key="1">
    <citation type="submission" date="2016-09" db="EMBL/GenBank/DDBJ databases">
        <title>Extensive genetic diversity and differential bi-allelic expression allows diatom success in the polar Southern Ocean.</title>
        <authorList>
            <consortium name="DOE Joint Genome Institute"/>
            <person name="Mock T."/>
            <person name="Otillar R.P."/>
            <person name="Strauss J."/>
            <person name="Dupont C."/>
            <person name="Frickenhaus S."/>
            <person name="Maumus F."/>
            <person name="Mcmullan M."/>
            <person name="Sanges R."/>
            <person name="Schmutz J."/>
            <person name="Toseland A."/>
            <person name="Valas R."/>
            <person name="Veluchamy A."/>
            <person name="Ward B.J."/>
            <person name="Allen A."/>
            <person name="Barry K."/>
            <person name="Falciatore A."/>
            <person name="Ferrante M."/>
            <person name="Fortunato A.E."/>
            <person name="Gloeckner G."/>
            <person name="Gruber A."/>
            <person name="Hipkin R."/>
            <person name="Janech M."/>
            <person name="Kroth P."/>
            <person name="Leese F."/>
            <person name="Lindquist E."/>
            <person name="Lyon B.R."/>
            <person name="Martin J."/>
            <person name="Mayer C."/>
            <person name="Parker M."/>
            <person name="Quesneville H."/>
            <person name="Raymond J."/>
            <person name="Uhlig C."/>
            <person name="Valentin K.U."/>
            <person name="Worden A.Z."/>
            <person name="Armbrust E.V."/>
            <person name="Bowler C."/>
            <person name="Green B."/>
            <person name="Moulton V."/>
            <person name="Van Oosterhout C."/>
            <person name="Grigoriev I."/>
        </authorList>
    </citation>
    <scope>NUCLEOTIDE SEQUENCE [LARGE SCALE GENOMIC DNA]</scope>
    <source>
        <strain evidence="2 3">CCMP1102</strain>
    </source>
</reference>
<feature type="transmembrane region" description="Helical" evidence="1">
    <location>
        <begin position="6"/>
        <end position="27"/>
    </location>
</feature>
<evidence type="ECO:0000313" key="3">
    <source>
        <dbReference type="Proteomes" id="UP000095751"/>
    </source>
</evidence>
<keyword evidence="3" id="KW-1185">Reference proteome</keyword>
<dbReference type="AlphaFoldDB" id="A0A1E7EXE7"/>
<sequence length="104" mass="12264">MYKVPIRWYNLSLICIGWIPGPDFWALARYLGFETMVQFLLLLLLWQPISEWYFWAWKDDSLAKMLEARIRNRKVVGGKHNVLVQYVDVSVPDLCGVVLCNPFK</sequence>